<comment type="caution">
    <text evidence="2">The sequence shown here is derived from an EMBL/GenBank/DDBJ whole genome shotgun (WGS) entry which is preliminary data.</text>
</comment>
<feature type="non-terminal residue" evidence="2">
    <location>
        <position position="56"/>
    </location>
</feature>
<name>A0A2P5BW68_PARAD</name>
<evidence type="ECO:0000256" key="1">
    <source>
        <dbReference type="SAM" id="MobiDB-lite"/>
    </source>
</evidence>
<gene>
    <name evidence="2" type="ORF">PanWU01x14_205470</name>
</gene>
<protein>
    <submittedName>
        <fullName evidence="2">Uncharacterized protein</fullName>
    </submittedName>
</protein>
<evidence type="ECO:0000313" key="3">
    <source>
        <dbReference type="Proteomes" id="UP000237105"/>
    </source>
</evidence>
<reference evidence="3" key="1">
    <citation type="submission" date="2016-06" db="EMBL/GenBank/DDBJ databases">
        <title>Parallel loss of symbiosis genes in relatives of nitrogen-fixing non-legume Parasponia.</title>
        <authorList>
            <person name="Van Velzen R."/>
            <person name="Holmer R."/>
            <person name="Bu F."/>
            <person name="Rutten L."/>
            <person name="Van Zeijl A."/>
            <person name="Liu W."/>
            <person name="Santuari L."/>
            <person name="Cao Q."/>
            <person name="Sharma T."/>
            <person name="Shen D."/>
            <person name="Roswanjaya Y."/>
            <person name="Wardhani T."/>
            <person name="Kalhor M.S."/>
            <person name="Jansen J."/>
            <person name="Van den Hoogen J."/>
            <person name="Gungor B."/>
            <person name="Hartog M."/>
            <person name="Hontelez J."/>
            <person name="Verver J."/>
            <person name="Yang W.-C."/>
            <person name="Schijlen E."/>
            <person name="Repin R."/>
            <person name="Schilthuizen M."/>
            <person name="Schranz E."/>
            <person name="Heidstra R."/>
            <person name="Miyata K."/>
            <person name="Fedorova E."/>
            <person name="Kohlen W."/>
            <person name="Bisseling T."/>
            <person name="Smit S."/>
            <person name="Geurts R."/>
        </authorList>
    </citation>
    <scope>NUCLEOTIDE SEQUENCE [LARGE SCALE GENOMIC DNA]</scope>
    <source>
        <strain evidence="3">cv. WU1-14</strain>
    </source>
</reference>
<dbReference type="AlphaFoldDB" id="A0A2P5BW68"/>
<dbReference type="EMBL" id="JXTB01000212">
    <property type="protein sequence ID" value="PON53011.1"/>
    <property type="molecule type" value="Genomic_DNA"/>
</dbReference>
<keyword evidence="3" id="KW-1185">Reference proteome</keyword>
<sequence length="56" mass="6574">MMPNHKLLKMRKISSRLSNMMTPSLMMTLSQMTHEEYNDDEPLEEIHESDCETSSD</sequence>
<accession>A0A2P5BW68</accession>
<organism evidence="2 3">
    <name type="scientific">Parasponia andersonii</name>
    <name type="common">Sponia andersonii</name>
    <dbReference type="NCBI Taxonomy" id="3476"/>
    <lineage>
        <taxon>Eukaryota</taxon>
        <taxon>Viridiplantae</taxon>
        <taxon>Streptophyta</taxon>
        <taxon>Embryophyta</taxon>
        <taxon>Tracheophyta</taxon>
        <taxon>Spermatophyta</taxon>
        <taxon>Magnoliopsida</taxon>
        <taxon>eudicotyledons</taxon>
        <taxon>Gunneridae</taxon>
        <taxon>Pentapetalae</taxon>
        <taxon>rosids</taxon>
        <taxon>fabids</taxon>
        <taxon>Rosales</taxon>
        <taxon>Cannabaceae</taxon>
        <taxon>Parasponia</taxon>
    </lineage>
</organism>
<dbReference type="Proteomes" id="UP000237105">
    <property type="component" value="Unassembled WGS sequence"/>
</dbReference>
<proteinExistence type="predicted"/>
<feature type="region of interest" description="Disordered" evidence="1">
    <location>
        <begin position="35"/>
        <end position="56"/>
    </location>
</feature>
<evidence type="ECO:0000313" key="2">
    <source>
        <dbReference type="EMBL" id="PON53011.1"/>
    </source>
</evidence>